<keyword evidence="2" id="KW-1185">Reference proteome</keyword>
<dbReference type="EMBL" id="JAHLJV010000027">
    <property type="protein sequence ID" value="KAK1593147.1"/>
    <property type="molecule type" value="Genomic_DNA"/>
</dbReference>
<dbReference type="Proteomes" id="UP001230504">
    <property type="component" value="Unassembled WGS sequence"/>
</dbReference>
<gene>
    <name evidence="1" type="ORF">LY79DRAFT_188889</name>
</gene>
<sequence>MRERRLGHSSYHLANTRHTCTISQDFEATTFSMQGQEKRAHAVAYSGQCLAIRADLYWQLLLAFGCREADRASPSWSLGQLPARPWMASFLAVWPRHRSEPAAPLVSRNISVSLFVATAPQRIQFYLHNAVALTIPTISTTTHERGTQHTRYQGAVDLVNWSALVGSANPRKWTCESVGRRSTTSLCHSWQPFGERVTRGIVS</sequence>
<protein>
    <submittedName>
        <fullName evidence="1">Uncharacterized protein</fullName>
    </submittedName>
</protein>
<dbReference type="GeneID" id="85435613"/>
<evidence type="ECO:0000313" key="2">
    <source>
        <dbReference type="Proteomes" id="UP001230504"/>
    </source>
</evidence>
<proteinExistence type="predicted"/>
<comment type="caution">
    <text evidence="1">The sequence shown here is derived from an EMBL/GenBank/DDBJ whole genome shotgun (WGS) entry which is preliminary data.</text>
</comment>
<dbReference type="AlphaFoldDB" id="A0AAD8V3P1"/>
<dbReference type="RefSeq" id="XP_060414471.1">
    <property type="nucleotide sequence ID" value="XM_060551373.1"/>
</dbReference>
<organism evidence="1 2">
    <name type="scientific">Colletotrichum navitas</name>
    <dbReference type="NCBI Taxonomy" id="681940"/>
    <lineage>
        <taxon>Eukaryota</taxon>
        <taxon>Fungi</taxon>
        <taxon>Dikarya</taxon>
        <taxon>Ascomycota</taxon>
        <taxon>Pezizomycotina</taxon>
        <taxon>Sordariomycetes</taxon>
        <taxon>Hypocreomycetidae</taxon>
        <taxon>Glomerellales</taxon>
        <taxon>Glomerellaceae</taxon>
        <taxon>Colletotrichum</taxon>
        <taxon>Colletotrichum graminicola species complex</taxon>
    </lineage>
</organism>
<name>A0AAD8V3P1_9PEZI</name>
<evidence type="ECO:0000313" key="1">
    <source>
        <dbReference type="EMBL" id="KAK1593147.1"/>
    </source>
</evidence>
<reference evidence="1" key="1">
    <citation type="submission" date="2021-06" db="EMBL/GenBank/DDBJ databases">
        <title>Comparative genomics, transcriptomics and evolutionary studies reveal genomic signatures of adaptation to plant cell wall in hemibiotrophic fungi.</title>
        <authorList>
            <consortium name="DOE Joint Genome Institute"/>
            <person name="Baroncelli R."/>
            <person name="Diaz J.F."/>
            <person name="Benocci T."/>
            <person name="Peng M."/>
            <person name="Battaglia E."/>
            <person name="Haridas S."/>
            <person name="Andreopoulos W."/>
            <person name="Labutti K."/>
            <person name="Pangilinan J."/>
            <person name="Floch G.L."/>
            <person name="Makela M.R."/>
            <person name="Henrissat B."/>
            <person name="Grigoriev I.V."/>
            <person name="Crouch J.A."/>
            <person name="De Vries R.P."/>
            <person name="Sukno S.A."/>
            <person name="Thon M.R."/>
        </authorList>
    </citation>
    <scope>NUCLEOTIDE SEQUENCE</scope>
    <source>
        <strain evidence="1">CBS 125086</strain>
    </source>
</reference>
<accession>A0AAD8V3P1</accession>